<sequence>MTWQAALGHLTPDLVARGAGRWGAGNVRPVNLGVNHVYRGTTPAGDIALRFTHHSLRSPEALGPPLGFLRHLHAAGAGVCPPLPSLTGTWIEALPDGFLVTAIGWIDGPRVSDLPPTPTLYEAFGQAIGELHAAGRSFRPAPGTPNMIDPALSGVFPSWHFFWHRAAPHAAKHTDLARHFARLTPLVDQWGGPAECWPDQRKWSAASGLTHGDLRPGNAIWDGRRVVIIDFDEPVFGPLANDLARAQMELAADLLFKLGPHLLAGYRRACPLNADWETRLPILTQCRAALMAAWTLDSVDSAAEVEALATASAERDDSGAGVSFGALVELLNRAEEEER</sequence>
<name>A0ABV6AYZ3_9DEIO</name>
<accession>A0ABV6AYZ3</accession>
<dbReference type="Proteomes" id="UP001589733">
    <property type="component" value="Unassembled WGS sequence"/>
</dbReference>
<evidence type="ECO:0000313" key="4">
    <source>
        <dbReference type="Proteomes" id="UP001589733"/>
    </source>
</evidence>
<dbReference type="PANTHER" id="PTHR21064:SF6">
    <property type="entry name" value="AMINOGLYCOSIDE PHOSPHOTRANSFERASE DOMAIN-CONTAINING PROTEIN"/>
    <property type="match status" value="1"/>
</dbReference>
<dbReference type="EMBL" id="JBHLYR010000038">
    <property type="protein sequence ID" value="MFB9992731.1"/>
    <property type="molecule type" value="Genomic_DNA"/>
</dbReference>
<comment type="caution">
    <text evidence="3">The sequence shown here is derived from an EMBL/GenBank/DDBJ whole genome shotgun (WGS) entry which is preliminary data.</text>
</comment>
<reference evidence="3 4" key="1">
    <citation type="submission" date="2024-09" db="EMBL/GenBank/DDBJ databases">
        <authorList>
            <person name="Sun Q."/>
            <person name="Mori K."/>
        </authorList>
    </citation>
    <scope>NUCLEOTIDE SEQUENCE [LARGE SCALE GENOMIC DNA]</scope>
    <source>
        <strain evidence="3 4">JCM 13503</strain>
    </source>
</reference>
<feature type="domain" description="Aminoglycoside phosphotransferase" evidence="2">
    <location>
        <begin position="27"/>
        <end position="269"/>
    </location>
</feature>
<dbReference type="InterPro" id="IPR011009">
    <property type="entry name" value="Kinase-like_dom_sf"/>
</dbReference>
<dbReference type="InterPro" id="IPR002575">
    <property type="entry name" value="Aminoglycoside_PTrfase"/>
</dbReference>
<gene>
    <name evidence="3" type="ORF">ACFFLM_12205</name>
</gene>
<dbReference type="Pfam" id="PF01636">
    <property type="entry name" value="APH"/>
    <property type="match status" value="1"/>
</dbReference>
<organism evidence="3 4">
    <name type="scientific">Deinococcus oregonensis</name>
    <dbReference type="NCBI Taxonomy" id="1805970"/>
    <lineage>
        <taxon>Bacteria</taxon>
        <taxon>Thermotogati</taxon>
        <taxon>Deinococcota</taxon>
        <taxon>Deinococci</taxon>
        <taxon>Deinococcales</taxon>
        <taxon>Deinococcaceae</taxon>
        <taxon>Deinococcus</taxon>
    </lineage>
</organism>
<dbReference type="RefSeq" id="WP_380010195.1">
    <property type="nucleotide sequence ID" value="NZ_JBHLYR010000038.1"/>
</dbReference>
<dbReference type="Gene3D" id="3.90.1200.10">
    <property type="match status" value="1"/>
</dbReference>
<dbReference type="SUPFAM" id="SSF56112">
    <property type="entry name" value="Protein kinase-like (PK-like)"/>
    <property type="match status" value="1"/>
</dbReference>
<dbReference type="PANTHER" id="PTHR21064">
    <property type="entry name" value="AMINOGLYCOSIDE PHOSPHOTRANSFERASE DOMAIN-CONTAINING PROTEIN-RELATED"/>
    <property type="match status" value="1"/>
</dbReference>
<evidence type="ECO:0000313" key="3">
    <source>
        <dbReference type="EMBL" id="MFB9992731.1"/>
    </source>
</evidence>
<keyword evidence="4" id="KW-1185">Reference proteome</keyword>
<protein>
    <submittedName>
        <fullName evidence="3">Phosphotransferase enzyme family protein</fullName>
    </submittedName>
</protein>
<evidence type="ECO:0000256" key="1">
    <source>
        <dbReference type="ARBA" id="ARBA00038240"/>
    </source>
</evidence>
<dbReference type="InterPro" id="IPR050249">
    <property type="entry name" value="Pseudomonas-type_ThrB"/>
</dbReference>
<comment type="similarity">
    <text evidence="1">Belongs to the pseudomonas-type ThrB family.</text>
</comment>
<proteinExistence type="inferred from homology"/>
<evidence type="ECO:0000259" key="2">
    <source>
        <dbReference type="Pfam" id="PF01636"/>
    </source>
</evidence>